<dbReference type="GeneID" id="93924658"/>
<keyword evidence="2" id="KW-1185">Reference proteome</keyword>
<dbReference type="Proteomes" id="UP000245369">
    <property type="component" value="Chromosome"/>
</dbReference>
<accession>A0ABM6W7A0</accession>
<reference evidence="1 2" key="1">
    <citation type="submission" date="2018-05" db="EMBL/GenBank/DDBJ databases">
        <title>Complete genome sequences of Streptococcus sobrinus.</title>
        <authorList>
            <person name="Sales M."/>
            <person name="Jensen P.A."/>
        </authorList>
    </citation>
    <scope>NUCLEOTIDE SEQUENCE [LARGE SCALE GENOMIC DNA]</scope>
    <source>
        <strain evidence="1 2">SL1</strain>
    </source>
</reference>
<evidence type="ECO:0000313" key="2">
    <source>
        <dbReference type="Proteomes" id="UP000245369"/>
    </source>
</evidence>
<dbReference type="RefSeq" id="WP_002960278.1">
    <property type="nucleotide sequence ID" value="NZ_CP029490.1"/>
</dbReference>
<protein>
    <submittedName>
        <fullName evidence="1">Uncharacterized protein</fullName>
    </submittedName>
</protein>
<evidence type="ECO:0000313" key="1">
    <source>
        <dbReference type="EMBL" id="AWN21469.1"/>
    </source>
</evidence>
<name>A0ABM6W7A0_9STRE</name>
<gene>
    <name evidence="1" type="ORF">DK182_09095</name>
</gene>
<dbReference type="EMBL" id="CP029490">
    <property type="protein sequence ID" value="AWN21469.1"/>
    <property type="molecule type" value="Genomic_DNA"/>
</dbReference>
<sequence>MKGLEIILDIDRLEIYQVIDHDESPAVEKETVTANLSDTMTNRSQSIHQEVQLNLFETMGL</sequence>
<proteinExistence type="predicted"/>
<organism evidence="1 2">
    <name type="scientific">Streptococcus sobrinus</name>
    <dbReference type="NCBI Taxonomy" id="1310"/>
    <lineage>
        <taxon>Bacteria</taxon>
        <taxon>Bacillati</taxon>
        <taxon>Bacillota</taxon>
        <taxon>Bacilli</taxon>
        <taxon>Lactobacillales</taxon>
        <taxon>Streptococcaceae</taxon>
        <taxon>Streptococcus</taxon>
    </lineage>
</organism>